<dbReference type="Pfam" id="PF03929">
    <property type="entry name" value="PepSY_TM"/>
    <property type="match status" value="1"/>
</dbReference>
<keyword evidence="1" id="KW-0830">Ubiquinone</keyword>
<dbReference type="KEGG" id="scyp:JYB88_01585"/>
<feature type="transmembrane region" description="Helical" evidence="2">
    <location>
        <begin position="202"/>
        <end position="221"/>
    </location>
</feature>
<feature type="transmembrane region" description="Helical" evidence="2">
    <location>
        <begin position="12"/>
        <end position="34"/>
    </location>
</feature>
<dbReference type="PANTHER" id="PTHR34219:SF3">
    <property type="entry name" value="BLL7967 PROTEIN"/>
    <property type="match status" value="1"/>
</dbReference>
<feature type="domain" description="2Fe-2S ferredoxin-type" evidence="3">
    <location>
        <begin position="479"/>
        <end position="538"/>
    </location>
</feature>
<evidence type="ECO:0000313" key="4">
    <source>
        <dbReference type="EMBL" id="QSX30386.1"/>
    </source>
</evidence>
<organism evidence="4 5">
    <name type="scientific">Shewanella cyperi</name>
    <dbReference type="NCBI Taxonomy" id="2814292"/>
    <lineage>
        <taxon>Bacteria</taxon>
        <taxon>Pseudomonadati</taxon>
        <taxon>Pseudomonadota</taxon>
        <taxon>Gammaproteobacteria</taxon>
        <taxon>Alteromonadales</taxon>
        <taxon>Shewanellaceae</taxon>
        <taxon>Shewanella</taxon>
    </lineage>
</organism>
<dbReference type="InterPro" id="IPR036010">
    <property type="entry name" value="2Fe-2S_ferredoxin-like_sf"/>
</dbReference>
<dbReference type="AlphaFoldDB" id="A0A974XNL7"/>
<name>A0A974XNL7_9GAMM</name>
<keyword evidence="5" id="KW-1185">Reference proteome</keyword>
<keyword evidence="2" id="KW-0812">Transmembrane</keyword>
<evidence type="ECO:0000256" key="1">
    <source>
        <dbReference type="ARBA" id="ARBA00023075"/>
    </source>
</evidence>
<dbReference type="SUPFAM" id="SSF54292">
    <property type="entry name" value="2Fe-2S ferredoxin-like"/>
    <property type="match status" value="1"/>
</dbReference>
<feature type="transmembrane region" description="Helical" evidence="2">
    <location>
        <begin position="422"/>
        <end position="443"/>
    </location>
</feature>
<dbReference type="Pfam" id="PF00111">
    <property type="entry name" value="Fer2"/>
    <property type="match status" value="1"/>
</dbReference>
<protein>
    <submittedName>
        <fullName evidence="4">PepSY domain-containing protein</fullName>
    </submittedName>
</protein>
<gene>
    <name evidence="4" type="ORF">JYB88_01585</name>
</gene>
<sequence>MPSIRTIRNLHRWLALLIGVQLFLWSLSGLYMVVTDIDFIHGDHLLEQGRAPTLQTGTIAYDMDKLLKDYPAAEQVRLQASLQGPVYSLRHHGEKLRISAVDGSPMALLSEQDASKVATQVYTGTGQISDARLFSEEAPAEVSPRLLPLWQINFNDAGNSSLYVSAIEGRVVTKRHTGWRLFDTLWMLHIMDYDSRENIHNLLLQSLATLGLITALMGAILAWRGLRSRNQAPKGWQRLHLWLAAIVGLQFILWLGSGLALSLLDEDWLDGNRARLRPSTAFATPPRAVSELLGPSTHSVELSGILNRPVYQLQQLEQQPLYWADTLTPLTLDKAQLRQLAAASIESPLELGIDLLPGDETGYPDTPTVARFVARDGTRILLDAGNGRILEQQTAGSDLKSVLMMMHFMDYMPGDGIHFNHLPIRLLAILTLLLSISGWVLVFRQLKAGQYRLTLPGRGSRFEVRDRDGTLLGHFDSHGSNLLDSINHQTELLLTQCGGGGSCGLCVLKCSEPPPANDKEKALLRPSRLEQGLRLACQHSHGSGYYQLASPAQARHWLTQARPPMGDQALDVID</sequence>
<keyword evidence="2" id="KW-0472">Membrane</keyword>
<dbReference type="Proteomes" id="UP000663281">
    <property type="component" value="Chromosome"/>
</dbReference>
<dbReference type="GO" id="GO:0051536">
    <property type="term" value="F:iron-sulfur cluster binding"/>
    <property type="evidence" value="ECO:0007669"/>
    <property type="project" value="InterPro"/>
</dbReference>
<dbReference type="EMBL" id="CP071504">
    <property type="protein sequence ID" value="QSX30386.1"/>
    <property type="molecule type" value="Genomic_DNA"/>
</dbReference>
<evidence type="ECO:0000256" key="2">
    <source>
        <dbReference type="SAM" id="Phobius"/>
    </source>
</evidence>
<evidence type="ECO:0000259" key="3">
    <source>
        <dbReference type="Pfam" id="PF00111"/>
    </source>
</evidence>
<reference evidence="4 5" key="1">
    <citation type="submission" date="2021-03" db="EMBL/GenBank/DDBJ databases">
        <title>Novel species identification of genus Shewanella.</title>
        <authorList>
            <person name="Liu G."/>
            <person name="Zhang Q."/>
        </authorList>
    </citation>
    <scope>NUCLEOTIDE SEQUENCE [LARGE SCALE GENOMIC DNA]</scope>
    <source>
        <strain evidence="4 5">FJAT-53726</strain>
    </source>
</reference>
<proteinExistence type="predicted"/>
<feature type="transmembrane region" description="Helical" evidence="2">
    <location>
        <begin position="241"/>
        <end position="264"/>
    </location>
</feature>
<keyword evidence="2" id="KW-1133">Transmembrane helix</keyword>
<dbReference type="RefSeq" id="WP_207325252.1">
    <property type="nucleotide sequence ID" value="NZ_CP071504.1"/>
</dbReference>
<dbReference type="Gene3D" id="3.10.20.30">
    <property type="match status" value="1"/>
</dbReference>
<dbReference type="InterPro" id="IPR005625">
    <property type="entry name" value="PepSY-ass_TM"/>
</dbReference>
<accession>A0A974XNL7</accession>
<dbReference type="PANTHER" id="PTHR34219">
    <property type="entry name" value="IRON-REGULATED INNER MEMBRANE PROTEIN-RELATED"/>
    <property type="match status" value="1"/>
</dbReference>
<dbReference type="InterPro" id="IPR001041">
    <property type="entry name" value="2Fe-2S_ferredoxin-type"/>
</dbReference>
<dbReference type="InterPro" id="IPR012675">
    <property type="entry name" value="Beta-grasp_dom_sf"/>
</dbReference>
<evidence type="ECO:0000313" key="5">
    <source>
        <dbReference type="Proteomes" id="UP000663281"/>
    </source>
</evidence>